<dbReference type="Pfam" id="PF00990">
    <property type="entry name" value="GGDEF"/>
    <property type="match status" value="1"/>
</dbReference>
<dbReference type="InterPro" id="IPR001610">
    <property type="entry name" value="PAC"/>
</dbReference>
<feature type="domain" description="GGDEF" evidence="4">
    <location>
        <begin position="401"/>
        <end position="534"/>
    </location>
</feature>
<feature type="domain" description="PAC" evidence="2">
    <location>
        <begin position="315"/>
        <end position="369"/>
    </location>
</feature>
<evidence type="ECO:0000259" key="4">
    <source>
        <dbReference type="PROSITE" id="PS50887"/>
    </source>
</evidence>
<dbReference type="PROSITE" id="PS50113">
    <property type="entry name" value="PAC"/>
    <property type="match status" value="1"/>
</dbReference>
<gene>
    <name evidence="5" type="ORF">ACFPO9_18945</name>
</gene>
<dbReference type="RefSeq" id="WP_379773421.1">
    <property type="nucleotide sequence ID" value="NZ_JBHSMZ010000015.1"/>
</dbReference>
<dbReference type="EMBL" id="JBHSMZ010000015">
    <property type="protein sequence ID" value="MFC5550599.1"/>
    <property type="molecule type" value="Genomic_DNA"/>
</dbReference>
<dbReference type="CDD" id="cd01948">
    <property type="entry name" value="EAL"/>
    <property type="match status" value="1"/>
</dbReference>
<dbReference type="Gene3D" id="3.20.20.450">
    <property type="entry name" value="EAL domain"/>
    <property type="match status" value="1"/>
</dbReference>
<dbReference type="Proteomes" id="UP001596086">
    <property type="component" value="Unassembled WGS sequence"/>
</dbReference>
<dbReference type="Gene3D" id="3.30.70.270">
    <property type="match status" value="1"/>
</dbReference>
<proteinExistence type="predicted"/>
<evidence type="ECO:0000259" key="3">
    <source>
        <dbReference type="PROSITE" id="PS50883"/>
    </source>
</evidence>
<dbReference type="Pfam" id="PF00563">
    <property type="entry name" value="EAL"/>
    <property type="match status" value="1"/>
</dbReference>
<dbReference type="PROSITE" id="PS50112">
    <property type="entry name" value="PAS"/>
    <property type="match status" value="3"/>
</dbReference>
<dbReference type="InterPro" id="IPR013656">
    <property type="entry name" value="PAS_4"/>
</dbReference>
<dbReference type="Pfam" id="PF08448">
    <property type="entry name" value="PAS_4"/>
    <property type="match status" value="1"/>
</dbReference>
<feature type="domain" description="PAS" evidence="1">
    <location>
        <begin position="121"/>
        <end position="191"/>
    </location>
</feature>
<dbReference type="PROSITE" id="PS50883">
    <property type="entry name" value="EAL"/>
    <property type="match status" value="1"/>
</dbReference>
<dbReference type="CDD" id="cd00130">
    <property type="entry name" value="PAS"/>
    <property type="match status" value="3"/>
</dbReference>
<feature type="domain" description="EAL" evidence="3">
    <location>
        <begin position="543"/>
        <end position="800"/>
    </location>
</feature>
<evidence type="ECO:0000259" key="1">
    <source>
        <dbReference type="PROSITE" id="PS50112"/>
    </source>
</evidence>
<comment type="caution">
    <text evidence="5">The sequence shown here is derived from an EMBL/GenBank/DDBJ whole genome shotgun (WGS) entry which is preliminary data.</text>
</comment>
<dbReference type="PANTHER" id="PTHR44757">
    <property type="entry name" value="DIGUANYLATE CYCLASE DGCP"/>
    <property type="match status" value="1"/>
</dbReference>
<sequence>MFDTDPPARAVFLTDDAGNIITWNAGCAALFGLPADSVLGRPVTGMFVASARDAWTAGWAALVQHPEGAELNADLRCCENRVFSARLALAPQIDAAGRPLGCAVAVTTEFERGAPESEHVARTPLSAVVDLFPGTFYALNREGRFVLWNHNLERLTGMAPEELAAARAADLLDLEQRPRLNDAIRRVLDEGEEVKLEVEYVARSGKEIPVLLCGTRVHCNGGHYVFGIGIDIGERRQREEQLNLRERALHAASNGIVIARSDGPDSPIEYVNPAFERISGYSAAEVVGRDPRFMAAPGMDTNERTELHEAIEAQRSVNVVLRNLRKNGELFWNDLNITPVHDEYGTVTHFIGVINDVTAAMLRTAHLEHEVNHDPLTGLANRNLLWDRLDQAVHMAQRQKSLVATVLIDLNNFKTINDTLGHEAGDVVLKVVARRLQASVRDSDTVARMSGDEFVLVLANQPSLRFTLRMVERLRQSFAIPVSFNGREIAVGASVGVALYPHDGTTATELVRAADVAMYHGKGNGHNDVHFFSADMRSSNDAKRKLEEDLKHALENDELFLLYQPHVSLRTGKVMGFEALLRWRHPEQGVLPPSRFLAEAEESGVIVPIGRRVLDHACTFAARLRHGGVHGVRAAGVQVTVNVSYREYSQGDFVDKLAAMLAHHTLPADSLQLDLQIDGLLRNPGLGRDVARQLRALGVCLSVDGFGAGLCDLAYLQQLEASQVKLSRHTVHGIADGTGALVKSLIDIGHNLNMEVVGEAVETRPQMDFLKSHGCDQFQGIWFSEPLDADAAQQMLRSHQPA</sequence>
<dbReference type="InterPro" id="IPR035919">
    <property type="entry name" value="EAL_sf"/>
</dbReference>
<dbReference type="InterPro" id="IPR029787">
    <property type="entry name" value="Nucleotide_cyclase"/>
</dbReference>
<dbReference type="Gene3D" id="3.30.450.20">
    <property type="entry name" value="PAS domain"/>
    <property type="match status" value="3"/>
</dbReference>
<organism evidence="5 6">
    <name type="scientific">Massilia aerilata</name>
    <dbReference type="NCBI Taxonomy" id="453817"/>
    <lineage>
        <taxon>Bacteria</taxon>
        <taxon>Pseudomonadati</taxon>
        <taxon>Pseudomonadota</taxon>
        <taxon>Betaproteobacteria</taxon>
        <taxon>Burkholderiales</taxon>
        <taxon>Oxalobacteraceae</taxon>
        <taxon>Telluria group</taxon>
        <taxon>Massilia</taxon>
    </lineage>
</organism>
<dbReference type="InterPro" id="IPR052155">
    <property type="entry name" value="Biofilm_reg_signaling"/>
</dbReference>
<dbReference type="SUPFAM" id="SSF141868">
    <property type="entry name" value="EAL domain-like"/>
    <property type="match status" value="1"/>
</dbReference>
<evidence type="ECO:0000313" key="6">
    <source>
        <dbReference type="Proteomes" id="UP001596086"/>
    </source>
</evidence>
<feature type="domain" description="PAS" evidence="1">
    <location>
        <begin position="1"/>
        <end position="41"/>
    </location>
</feature>
<dbReference type="InterPro" id="IPR001633">
    <property type="entry name" value="EAL_dom"/>
</dbReference>
<dbReference type="InterPro" id="IPR043128">
    <property type="entry name" value="Rev_trsase/Diguanyl_cyclase"/>
</dbReference>
<dbReference type="SMART" id="SM00052">
    <property type="entry name" value="EAL"/>
    <property type="match status" value="1"/>
</dbReference>
<keyword evidence="6" id="KW-1185">Reference proteome</keyword>
<dbReference type="Pfam" id="PF13426">
    <property type="entry name" value="PAS_9"/>
    <property type="match status" value="2"/>
</dbReference>
<dbReference type="InterPro" id="IPR000014">
    <property type="entry name" value="PAS"/>
</dbReference>
<feature type="domain" description="PAS" evidence="1">
    <location>
        <begin position="241"/>
        <end position="314"/>
    </location>
</feature>
<dbReference type="SMART" id="SM00267">
    <property type="entry name" value="GGDEF"/>
    <property type="match status" value="1"/>
</dbReference>
<dbReference type="SMART" id="SM00086">
    <property type="entry name" value="PAC"/>
    <property type="match status" value="2"/>
</dbReference>
<dbReference type="InterPro" id="IPR035965">
    <property type="entry name" value="PAS-like_dom_sf"/>
</dbReference>
<dbReference type="SUPFAM" id="SSF55785">
    <property type="entry name" value="PYP-like sensor domain (PAS domain)"/>
    <property type="match status" value="3"/>
</dbReference>
<dbReference type="InterPro" id="IPR000160">
    <property type="entry name" value="GGDEF_dom"/>
</dbReference>
<evidence type="ECO:0000259" key="2">
    <source>
        <dbReference type="PROSITE" id="PS50113"/>
    </source>
</evidence>
<dbReference type="SUPFAM" id="SSF55073">
    <property type="entry name" value="Nucleotide cyclase"/>
    <property type="match status" value="1"/>
</dbReference>
<accession>A0ABW0S263</accession>
<dbReference type="NCBIfam" id="TIGR00254">
    <property type="entry name" value="GGDEF"/>
    <property type="match status" value="1"/>
</dbReference>
<dbReference type="InterPro" id="IPR000700">
    <property type="entry name" value="PAS-assoc_C"/>
</dbReference>
<dbReference type="SMART" id="SM00091">
    <property type="entry name" value="PAS"/>
    <property type="match status" value="3"/>
</dbReference>
<protein>
    <submittedName>
        <fullName evidence="5">EAL domain-containing protein</fullName>
    </submittedName>
</protein>
<dbReference type="NCBIfam" id="TIGR00229">
    <property type="entry name" value="sensory_box"/>
    <property type="match status" value="2"/>
</dbReference>
<name>A0ABW0S263_9BURK</name>
<dbReference type="PROSITE" id="PS50887">
    <property type="entry name" value="GGDEF"/>
    <property type="match status" value="1"/>
</dbReference>
<dbReference type="CDD" id="cd01949">
    <property type="entry name" value="GGDEF"/>
    <property type="match status" value="1"/>
</dbReference>
<evidence type="ECO:0000313" key="5">
    <source>
        <dbReference type="EMBL" id="MFC5550599.1"/>
    </source>
</evidence>
<dbReference type="PANTHER" id="PTHR44757:SF2">
    <property type="entry name" value="BIOFILM ARCHITECTURE MAINTENANCE PROTEIN MBAA"/>
    <property type="match status" value="1"/>
</dbReference>
<reference evidence="6" key="1">
    <citation type="journal article" date="2019" name="Int. J. Syst. Evol. Microbiol.">
        <title>The Global Catalogue of Microorganisms (GCM) 10K type strain sequencing project: providing services to taxonomists for standard genome sequencing and annotation.</title>
        <authorList>
            <consortium name="The Broad Institute Genomics Platform"/>
            <consortium name="The Broad Institute Genome Sequencing Center for Infectious Disease"/>
            <person name="Wu L."/>
            <person name="Ma J."/>
        </authorList>
    </citation>
    <scope>NUCLEOTIDE SEQUENCE [LARGE SCALE GENOMIC DNA]</scope>
    <source>
        <strain evidence="6">CGMCC 4.5798</strain>
    </source>
</reference>